<comment type="caution">
    <text evidence="4">The sequence shown here is derived from an EMBL/GenBank/DDBJ whole genome shotgun (WGS) entry which is preliminary data.</text>
</comment>
<evidence type="ECO:0000256" key="2">
    <source>
        <dbReference type="SAM" id="MobiDB-lite"/>
    </source>
</evidence>
<dbReference type="EMBL" id="JAULSN010000002">
    <property type="protein sequence ID" value="KAK3379430.1"/>
    <property type="molecule type" value="Genomic_DNA"/>
</dbReference>
<evidence type="ECO:0000256" key="1">
    <source>
        <dbReference type="ARBA" id="ARBA00022737"/>
    </source>
</evidence>
<evidence type="ECO:0000313" key="5">
    <source>
        <dbReference type="Proteomes" id="UP001287356"/>
    </source>
</evidence>
<feature type="region of interest" description="Disordered" evidence="2">
    <location>
        <begin position="106"/>
        <end position="146"/>
    </location>
</feature>
<dbReference type="AlphaFoldDB" id="A0AAE0KNY5"/>
<feature type="domain" description="Nephrocystin 3-like N-terminal" evidence="3">
    <location>
        <begin position="61"/>
        <end position="108"/>
    </location>
</feature>
<keyword evidence="1" id="KW-0677">Repeat</keyword>
<reference evidence="4" key="1">
    <citation type="journal article" date="2023" name="Mol. Phylogenet. Evol.">
        <title>Genome-scale phylogeny and comparative genomics of the fungal order Sordariales.</title>
        <authorList>
            <person name="Hensen N."/>
            <person name="Bonometti L."/>
            <person name="Westerberg I."/>
            <person name="Brannstrom I.O."/>
            <person name="Guillou S."/>
            <person name="Cros-Aarteil S."/>
            <person name="Calhoun S."/>
            <person name="Haridas S."/>
            <person name="Kuo A."/>
            <person name="Mondo S."/>
            <person name="Pangilinan J."/>
            <person name="Riley R."/>
            <person name="LaButti K."/>
            <person name="Andreopoulos B."/>
            <person name="Lipzen A."/>
            <person name="Chen C."/>
            <person name="Yan M."/>
            <person name="Daum C."/>
            <person name="Ng V."/>
            <person name="Clum A."/>
            <person name="Steindorff A."/>
            <person name="Ohm R.A."/>
            <person name="Martin F."/>
            <person name="Silar P."/>
            <person name="Natvig D.O."/>
            <person name="Lalanne C."/>
            <person name="Gautier V."/>
            <person name="Ament-Velasquez S.L."/>
            <person name="Kruys A."/>
            <person name="Hutchinson M.I."/>
            <person name="Powell A.J."/>
            <person name="Barry K."/>
            <person name="Miller A.N."/>
            <person name="Grigoriev I.V."/>
            <person name="Debuchy R."/>
            <person name="Gladieux P."/>
            <person name="Hiltunen Thoren M."/>
            <person name="Johannesson H."/>
        </authorList>
    </citation>
    <scope>NUCLEOTIDE SEQUENCE</scope>
    <source>
        <strain evidence="4">CBS 958.72</strain>
    </source>
</reference>
<reference evidence="4" key="2">
    <citation type="submission" date="2023-06" db="EMBL/GenBank/DDBJ databases">
        <authorList>
            <consortium name="Lawrence Berkeley National Laboratory"/>
            <person name="Haridas S."/>
            <person name="Hensen N."/>
            <person name="Bonometti L."/>
            <person name="Westerberg I."/>
            <person name="Brannstrom I.O."/>
            <person name="Guillou S."/>
            <person name="Cros-Aarteil S."/>
            <person name="Calhoun S."/>
            <person name="Kuo A."/>
            <person name="Mondo S."/>
            <person name="Pangilinan J."/>
            <person name="Riley R."/>
            <person name="Labutti K."/>
            <person name="Andreopoulos B."/>
            <person name="Lipzen A."/>
            <person name="Chen C."/>
            <person name="Yanf M."/>
            <person name="Daum C."/>
            <person name="Ng V."/>
            <person name="Clum A."/>
            <person name="Steindorff A."/>
            <person name="Ohm R."/>
            <person name="Martin F."/>
            <person name="Silar P."/>
            <person name="Natvig D."/>
            <person name="Lalanne C."/>
            <person name="Gautier V."/>
            <person name="Ament-Velasquez S.L."/>
            <person name="Kruys A."/>
            <person name="Hutchinson M.I."/>
            <person name="Powell A.J."/>
            <person name="Barry K."/>
            <person name="Miller A.N."/>
            <person name="Grigoriev I.V."/>
            <person name="Debuchy R."/>
            <person name="Gladieux P."/>
            <person name="Thoren M.H."/>
            <person name="Johannesson H."/>
        </authorList>
    </citation>
    <scope>NUCLEOTIDE SEQUENCE</scope>
    <source>
        <strain evidence="4">CBS 958.72</strain>
    </source>
</reference>
<dbReference type="InterPro" id="IPR056884">
    <property type="entry name" value="NPHP3-like_N"/>
</dbReference>
<gene>
    <name evidence="4" type="ORF">B0T24DRAFT_156142</name>
</gene>
<accession>A0AAE0KNY5</accession>
<dbReference type="PANTHER" id="PTHR10039:SF14">
    <property type="entry name" value="NACHT DOMAIN-CONTAINING PROTEIN"/>
    <property type="match status" value="1"/>
</dbReference>
<organism evidence="4 5">
    <name type="scientific">Lasiosphaeria ovina</name>
    <dbReference type="NCBI Taxonomy" id="92902"/>
    <lineage>
        <taxon>Eukaryota</taxon>
        <taxon>Fungi</taxon>
        <taxon>Dikarya</taxon>
        <taxon>Ascomycota</taxon>
        <taxon>Pezizomycotina</taxon>
        <taxon>Sordariomycetes</taxon>
        <taxon>Sordariomycetidae</taxon>
        <taxon>Sordariales</taxon>
        <taxon>Lasiosphaeriaceae</taxon>
        <taxon>Lasiosphaeria</taxon>
    </lineage>
</organism>
<protein>
    <recommendedName>
        <fullName evidence="3">Nephrocystin 3-like N-terminal domain-containing protein</fullName>
    </recommendedName>
</protein>
<evidence type="ECO:0000313" key="4">
    <source>
        <dbReference type="EMBL" id="KAK3379430.1"/>
    </source>
</evidence>
<dbReference type="Pfam" id="PF24883">
    <property type="entry name" value="NPHP3_N"/>
    <property type="match status" value="1"/>
</dbReference>
<evidence type="ECO:0000259" key="3">
    <source>
        <dbReference type="Pfam" id="PF24883"/>
    </source>
</evidence>
<dbReference type="Proteomes" id="UP001287356">
    <property type="component" value="Unassembled WGS sequence"/>
</dbReference>
<sequence>MNSAGHIKASGQAKVHIGDNYSIDVSTDLNRNRCLADLRLADPREEKARIEQTKGGRFRDSYEWILDNDEFRRWQHEKRSCVLWIKGDAGKGKTMLLCGIINELSQSAPNSKTGKEKKRKTGIINKLSHSLKGKSASSRPKAFVAP</sequence>
<proteinExistence type="predicted"/>
<dbReference type="PANTHER" id="PTHR10039">
    <property type="entry name" value="AMELOGENIN"/>
    <property type="match status" value="1"/>
</dbReference>
<name>A0AAE0KNY5_9PEZI</name>
<keyword evidence="5" id="KW-1185">Reference proteome</keyword>